<proteinExistence type="predicted"/>
<accession>A0AA38GXT9</accession>
<name>A0AA38GXT9_TAXCH</name>
<gene>
    <name evidence="1" type="ORF">KI387_000503</name>
</gene>
<evidence type="ECO:0000313" key="1">
    <source>
        <dbReference type="EMBL" id="KAH9328395.1"/>
    </source>
</evidence>
<dbReference type="EMBL" id="JAHRHJ020000001">
    <property type="protein sequence ID" value="KAH9328395.1"/>
    <property type="molecule type" value="Genomic_DNA"/>
</dbReference>
<sequence>NHLACENQKELGKFVEARHLFFDRNQKYHENNQVWNDEGSSASQVVQRLMLLSDQTDIAVDGVATEEVKEMLSSSRDSRSKWFQNGRFTLIGGYVTIGLQKVSVAPMTVAQV</sequence>
<keyword evidence="2" id="KW-1185">Reference proteome</keyword>
<reference evidence="1 2" key="1">
    <citation type="journal article" date="2021" name="Nat. Plants">
        <title>The Taxus genome provides insights into paclitaxel biosynthesis.</title>
        <authorList>
            <person name="Xiong X."/>
            <person name="Gou J."/>
            <person name="Liao Q."/>
            <person name="Li Y."/>
            <person name="Zhou Q."/>
            <person name="Bi G."/>
            <person name="Li C."/>
            <person name="Du R."/>
            <person name="Wang X."/>
            <person name="Sun T."/>
            <person name="Guo L."/>
            <person name="Liang H."/>
            <person name="Lu P."/>
            <person name="Wu Y."/>
            <person name="Zhang Z."/>
            <person name="Ro D.K."/>
            <person name="Shang Y."/>
            <person name="Huang S."/>
            <person name="Yan J."/>
        </authorList>
    </citation>
    <scope>NUCLEOTIDE SEQUENCE [LARGE SCALE GENOMIC DNA]</scope>
    <source>
        <strain evidence="1">Ta-2019</strain>
    </source>
</reference>
<feature type="non-terminal residue" evidence="1">
    <location>
        <position position="1"/>
    </location>
</feature>
<comment type="caution">
    <text evidence="1">The sequence shown here is derived from an EMBL/GenBank/DDBJ whole genome shotgun (WGS) entry which is preliminary data.</text>
</comment>
<organism evidence="1 2">
    <name type="scientific">Taxus chinensis</name>
    <name type="common">Chinese yew</name>
    <name type="synonym">Taxus wallichiana var. chinensis</name>
    <dbReference type="NCBI Taxonomy" id="29808"/>
    <lineage>
        <taxon>Eukaryota</taxon>
        <taxon>Viridiplantae</taxon>
        <taxon>Streptophyta</taxon>
        <taxon>Embryophyta</taxon>
        <taxon>Tracheophyta</taxon>
        <taxon>Spermatophyta</taxon>
        <taxon>Pinopsida</taxon>
        <taxon>Pinidae</taxon>
        <taxon>Conifers II</taxon>
        <taxon>Cupressales</taxon>
        <taxon>Taxaceae</taxon>
        <taxon>Taxus</taxon>
    </lineage>
</organism>
<protein>
    <submittedName>
        <fullName evidence="1">Uncharacterized protein</fullName>
    </submittedName>
</protein>
<feature type="non-terminal residue" evidence="1">
    <location>
        <position position="112"/>
    </location>
</feature>
<evidence type="ECO:0000313" key="2">
    <source>
        <dbReference type="Proteomes" id="UP000824469"/>
    </source>
</evidence>
<dbReference type="Proteomes" id="UP000824469">
    <property type="component" value="Unassembled WGS sequence"/>
</dbReference>
<dbReference type="AlphaFoldDB" id="A0AA38GXT9"/>